<dbReference type="AlphaFoldDB" id="A0A9N8HHX3"/>
<reference evidence="3" key="1">
    <citation type="submission" date="2020-06" db="EMBL/GenBank/DDBJ databases">
        <authorList>
            <consortium name="Plant Systems Biology data submission"/>
        </authorList>
    </citation>
    <scope>NUCLEOTIDE SEQUENCE</scope>
    <source>
        <strain evidence="3">D6</strain>
    </source>
</reference>
<feature type="signal peptide" evidence="1">
    <location>
        <begin position="1"/>
        <end position="18"/>
    </location>
</feature>
<gene>
    <name evidence="3" type="ORF">SEMRO_469_G149320.1</name>
</gene>
<feature type="chain" id="PRO_5040243681" description="VWFD domain-containing protein" evidence="1">
    <location>
        <begin position="19"/>
        <end position="483"/>
    </location>
</feature>
<evidence type="ECO:0000256" key="1">
    <source>
        <dbReference type="SAM" id="SignalP"/>
    </source>
</evidence>
<keyword evidence="1" id="KW-0732">Signal</keyword>
<keyword evidence="4" id="KW-1185">Reference proteome</keyword>
<evidence type="ECO:0000313" key="3">
    <source>
        <dbReference type="EMBL" id="CAB9511123.1"/>
    </source>
</evidence>
<organism evidence="3 4">
    <name type="scientific">Seminavis robusta</name>
    <dbReference type="NCBI Taxonomy" id="568900"/>
    <lineage>
        <taxon>Eukaryota</taxon>
        <taxon>Sar</taxon>
        <taxon>Stramenopiles</taxon>
        <taxon>Ochrophyta</taxon>
        <taxon>Bacillariophyta</taxon>
        <taxon>Bacillariophyceae</taxon>
        <taxon>Bacillariophycidae</taxon>
        <taxon>Naviculales</taxon>
        <taxon>Naviculaceae</taxon>
        <taxon>Seminavis</taxon>
    </lineage>
</organism>
<dbReference type="Proteomes" id="UP001153069">
    <property type="component" value="Unassembled WGS sequence"/>
</dbReference>
<accession>A0A9N8HHX3</accession>
<proteinExistence type="predicted"/>
<dbReference type="PROSITE" id="PS51233">
    <property type="entry name" value="VWFD"/>
    <property type="match status" value="1"/>
</dbReference>
<dbReference type="InterPro" id="IPR001846">
    <property type="entry name" value="VWF_type-D"/>
</dbReference>
<name>A0A9N8HHX3_9STRA</name>
<dbReference type="OrthoDB" id="47453at2759"/>
<evidence type="ECO:0000259" key="2">
    <source>
        <dbReference type="PROSITE" id="PS51233"/>
    </source>
</evidence>
<dbReference type="InterPro" id="IPR047995">
    <property type="entry name" value="Choice_anch_K"/>
</dbReference>
<protein>
    <recommendedName>
        <fullName evidence="2">VWFD domain-containing protein</fullName>
    </recommendedName>
</protein>
<comment type="caution">
    <text evidence="3">The sequence shown here is derived from an EMBL/GenBank/DDBJ whole genome shotgun (WGS) entry which is preliminary data.</text>
</comment>
<dbReference type="EMBL" id="CAICTM010000468">
    <property type="protein sequence ID" value="CAB9511123.1"/>
    <property type="molecule type" value="Genomic_DNA"/>
</dbReference>
<feature type="domain" description="VWFD" evidence="2">
    <location>
        <begin position="232"/>
        <end position="413"/>
    </location>
</feature>
<dbReference type="NCBIfam" id="NF038131">
    <property type="entry name" value="choice_anch_K"/>
    <property type="match status" value="1"/>
</dbReference>
<evidence type="ECO:0000313" key="4">
    <source>
        <dbReference type="Proteomes" id="UP001153069"/>
    </source>
</evidence>
<sequence>MKFLNLALLAVLPRSILALPATGPLSILNPAGVPIICETFSLDIEDVTFSFQNYNSDANLVNLGPGSIAWGDPAPASLNGNGQQSMLSTAKSVVTPYTAIVNDVFQLGSLTHHNNAILGIHVNTVELVVNVWIQGVAYPFVYDLIVHETPNLGGTACPFITGGAGCSDKVEIALASVTPQAVHLMNGVKFEIDLLGFRDCPTCALRDHFISEEGAASSSYLYAMLTLTDCPHRGGGGGDPHFETWTGHQFYDYMGACDLHLVQAPHFAPSLPLNIDVRTKIRNWYSYIESAVVQIGDETLEMGSFGEYLLNGVQGATMPNTIAGFEVKAFNPNKNFHILEVYIDEQEKIVLRSFKDMVSVKIDNAKKERFHDSKGMMGNFDTGHVLSRDGHTYLEDPNEIAKEWQVRDTEPMLFNVVSGPQHPQACVLPDRTEAQAERRLGGKTISQEAATKACAHWPKAHREGCVKDVIATGDLELAALGAL</sequence>